<dbReference type="InterPro" id="IPR039793">
    <property type="entry name" value="UROS/Hem4"/>
</dbReference>
<keyword evidence="3" id="KW-1185">Reference proteome</keyword>
<dbReference type="AlphaFoldDB" id="A0A1R0GYH9"/>
<dbReference type="Gene3D" id="3.40.50.10090">
    <property type="match status" value="2"/>
</dbReference>
<dbReference type="Pfam" id="PF02602">
    <property type="entry name" value="HEM4"/>
    <property type="match status" value="1"/>
</dbReference>
<comment type="caution">
    <text evidence="2">The sequence shown here is derived from an EMBL/GenBank/DDBJ whole genome shotgun (WGS) entry which is preliminary data.</text>
</comment>
<dbReference type="SUPFAM" id="SSF69618">
    <property type="entry name" value="HemD-like"/>
    <property type="match status" value="1"/>
</dbReference>
<dbReference type="GO" id="GO:0005829">
    <property type="term" value="C:cytosol"/>
    <property type="evidence" value="ECO:0007669"/>
    <property type="project" value="TreeGrafter"/>
</dbReference>
<evidence type="ECO:0000313" key="2">
    <source>
        <dbReference type="EMBL" id="OLY81939.1"/>
    </source>
</evidence>
<dbReference type="PANTHER" id="PTHR12390:SF0">
    <property type="entry name" value="UROPORPHYRINOGEN-III SYNTHASE"/>
    <property type="match status" value="1"/>
</dbReference>
<dbReference type="Proteomes" id="UP000187455">
    <property type="component" value="Unassembled WGS sequence"/>
</dbReference>
<name>A0A1R0GYH9_9FUNG</name>
<dbReference type="GO" id="GO:0006780">
    <property type="term" value="P:uroporphyrinogen III biosynthetic process"/>
    <property type="evidence" value="ECO:0007669"/>
    <property type="project" value="InterPro"/>
</dbReference>
<dbReference type="EMBL" id="LSSL01002065">
    <property type="protein sequence ID" value="OLY81939.1"/>
    <property type="molecule type" value="Genomic_DNA"/>
</dbReference>
<reference evidence="2 3" key="1">
    <citation type="journal article" date="2016" name="Mol. Biol. Evol.">
        <title>Genome-Wide Survey of Gut Fungi (Harpellales) Reveals the First Horizontally Transferred Ubiquitin Gene from a Mosquito Host.</title>
        <authorList>
            <person name="Wang Y."/>
            <person name="White M.M."/>
            <person name="Kvist S."/>
            <person name="Moncalvo J.M."/>
        </authorList>
    </citation>
    <scope>NUCLEOTIDE SEQUENCE [LARGE SCALE GENOMIC DNA]</scope>
    <source>
        <strain evidence="2 3">ALG-7-W6</strain>
    </source>
</reference>
<dbReference type="OrthoDB" id="5595751at2759"/>
<evidence type="ECO:0000313" key="3">
    <source>
        <dbReference type="Proteomes" id="UP000187455"/>
    </source>
</evidence>
<accession>A0A1R0GYH9</accession>
<gene>
    <name evidence="2" type="ORF">AYI68_g3949</name>
</gene>
<evidence type="ECO:0000259" key="1">
    <source>
        <dbReference type="Pfam" id="PF02602"/>
    </source>
</evidence>
<proteinExistence type="predicted"/>
<organism evidence="2 3">
    <name type="scientific">Smittium mucronatum</name>
    <dbReference type="NCBI Taxonomy" id="133383"/>
    <lineage>
        <taxon>Eukaryota</taxon>
        <taxon>Fungi</taxon>
        <taxon>Fungi incertae sedis</taxon>
        <taxon>Zoopagomycota</taxon>
        <taxon>Kickxellomycotina</taxon>
        <taxon>Harpellomycetes</taxon>
        <taxon>Harpellales</taxon>
        <taxon>Legeriomycetaceae</taxon>
        <taxon>Smittium</taxon>
    </lineage>
</organism>
<dbReference type="CDD" id="cd06578">
    <property type="entry name" value="HemD"/>
    <property type="match status" value="1"/>
</dbReference>
<dbReference type="UniPathway" id="UPA00251">
    <property type="reaction ID" value="UER00320"/>
</dbReference>
<dbReference type="PANTHER" id="PTHR12390">
    <property type="entry name" value="UROPORPHYRINOGEN III SYNTHASE"/>
    <property type="match status" value="1"/>
</dbReference>
<sequence>MKKLAVLFKNSGANHGDLKDPYEQKFSDNGYLSLSIPLLDFDYLLTSEQLQDIITPRGYPNFESFSTFTTTPANQSPLPYSGIIITSGNSVIALDRTIKSIISETLRESEEIRPLLLSSFALRLKSFFETPVFAIGPATSKKLESCINSIFTTTELAKCQTPPSMVLQEAPNANQLLPLIFDYIKKVDSPNFLFLCGDISLETIPKALASPIVDSNTGETIKTIELTRIVVYKTIKNDPQTVLAKLELVSDFIISNIISNGNRLNNSNDSNIDPYLVLVFFSPSGIDTVKNLIVEMPWWSHTVHLAAIGNTTAQKCADVFIKPVAKASSPSPDGLLEALNNLSNL</sequence>
<dbReference type="GO" id="GO:0006782">
    <property type="term" value="P:protoporphyrinogen IX biosynthetic process"/>
    <property type="evidence" value="ECO:0007669"/>
    <property type="project" value="UniProtKB-UniPathway"/>
</dbReference>
<dbReference type="GO" id="GO:0004852">
    <property type="term" value="F:uroporphyrinogen-III synthase activity"/>
    <property type="evidence" value="ECO:0007669"/>
    <property type="project" value="InterPro"/>
</dbReference>
<feature type="domain" description="Tetrapyrrole biosynthesis uroporphyrinogen III synthase" evidence="1">
    <location>
        <begin position="79"/>
        <end position="337"/>
    </location>
</feature>
<protein>
    <recommendedName>
        <fullName evidence="1">Tetrapyrrole biosynthesis uroporphyrinogen III synthase domain-containing protein</fullName>
    </recommendedName>
</protein>
<dbReference type="STRING" id="133383.A0A1R0GYH9"/>
<dbReference type="InterPro" id="IPR036108">
    <property type="entry name" value="4pyrrol_syn_uPrphyn_synt_sf"/>
</dbReference>
<dbReference type="InterPro" id="IPR003754">
    <property type="entry name" value="4pyrrol_synth_uPrphyn_synth"/>
</dbReference>